<feature type="domain" description="Lnb-like transmembrane" evidence="4">
    <location>
        <begin position="263"/>
        <end position="336"/>
    </location>
</feature>
<dbReference type="InterPro" id="IPR025178">
    <property type="entry name" value="Lnb_N"/>
</dbReference>
<feature type="signal peptide" evidence="2">
    <location>
        <begin position="1"/>
        <end position="32"/>
    </location>
</feature>
<dbReference type="Pfam" id="PF25221">
    <property type="entry name" value="5TMH_Lnb"/>
    <property type="match status" value="1"/>
</dbReference>
<feature type="domain" description="Lnb N-terminal periplasmic" evidence="3">
    <location>
        <begin position="42"/>
        <end position="173"/>
    </location>
</feature>
<feature type="transmembrane region" description="Helical" evidence="1">
    <location>
        <begin position="351"/>
        <end position="373"/>
    </location>
</feature>
<comment type="caution">
    <text evidence="5">The sequence shown here is derived from an EMBL/GenBank/DDBJ whole genome shotgun (WGS) entry which is preliminary data.</text>
</comment>
<dbReference type="Proteomes" id="UP001220702">
    <property type="component" value="Unassembled WGS sequence"/>
</dbReference>
<evidence type="ECO:0000256" key="1">
    <source>
        <dbReference type="SAM" id="Phobius"/>
    </source>
</evidence>
<protein>
    <submittedName>
        <fullName evidence="5">DUF4105 domain-containing protein</fullName>
    </submittedName>
</protein>
<keyword evidence="1" id="KW-1133">Transmembrane helix</keyword>
<evidence type="ECO:0000259" key="4">
    <source>
        <dbReference type="Pfam" id="PF25221"/>
    </source>
</evidence>
<organism evidence="5 6">
    <name type="scientific">Xylella fastidiosa subsp. multiplex</name>
    <dbReference type="NCBI Taxonomy" id="644357"/>
    <lineage>
        <taxon>Bacteria</taxon>
        <taxon>Pseudomonadati</taxon>
        <taxon>Pseudomonadota</taxon>
        <taxon>Gammaproteobacteria</taxon>
        <taxon>Lysobacterales</taxon>
        <taxon>Lysobacteraceae</taxon>
        <taxon>Xylella</taxon>
    </lineage>
</organism>
<feature type="transmembrane region" description="Helical" evidence="1">
    <location>
        <begin position="325"/>
        <end position="344"/>
    </location>
</feature>
<keyword evidence="2" id="KW-0732">Signal</keyword>
<dbReference type="AlphaFoldDB" id="A0AAW6HRR4"/>
<evidence type="ECO:0000259" key="3">
    <source>
        <dbReference type="Pfam" id="PF13387"/>
    </source>
</evidence>
<reference evidence="5" key="2">
    <citation type="journal article" date="2023" name="Commun. Biol.">
        <title>Suspicions of two bridgehead invasions of Xylella fastidiosa subsp. multiplex in France.</title>
        <authorList>
            <person name="Dupas E."/>
            <person name="Durand K."/>
            <person name="Rieux A."/>
            <person name="Briand M."/>
            <person name="Pruvost O."/>
            <person name="Cunty A."/>
            <person name="Denance N."/>
            <person name="Donnadieu C."/>
            <person name="Legendre B."/>
            <person name="Lopez-Roques C."/>
            <person name="Cesbron S."/>
            <person name="Ravigne V."/>
            <person name="Jacques M.A."/>
        </authorList>
    </citation>
    <scope>NUCLEOTIDE SEQUENCE</scope>
    <source>
        <strain evidence="5">CFBP8070</strain>
    </source>
</reference>
<evidence type="ECO:0000313" key="6">
    <source>
        <dbReference type="Proteomes" id="UP001220702"/>
    </source>
</evidence>
<reference evidence="5" key="1">
    <citation type="submission" date="2021-11" db="EMBL/GenBank/DDBJ databases">
        <authorList>
            <person name="Denance N."/>
            <person name="Briand M."/>
            <person name="Dupas E."/>
            <person name="Durand K."/>
            <person name="Legendre B."/>
            <person name="Cunty A."/>
            <person name="Donnadieu C."/>
            <person name="Lopez Roques C."/>
            <person name="Cesbron S."/>
            <person name="Jacques M.A."/>
        </authorList>
    </citation>
    <scope>NUCLEOTIDE SEQUENCE</scope>
    <source>
        <strain evidence="5">CFBP8070</strain>
    </source>
</reference>
<sequence>MTALPRQPTHRLLRVLSLLLCTWLLLTPSAAAHPPRIGIATMQPGQLFFEHFGHDAIIVADPISGQSLSYNFGYFDPLEPDFLRRLIRGEMLYYLISLPLERDLDEYRTTGRSITIQWLDLPPEQATALAQTLAIRSRPEHARYRYRYNYFTANCATMVRDTLNQAMGGTLKTQLTQHTQNNTYRNETIRLASPTPWMSLTFDLSLGPYADKPLTPWEESFIPMRLAQHLTQVHNSAGRPLVQQTQIIPPHHPTSPSPHPLPRPWTWWLLGLGIATLTLLLAPHHPRSLTLLALPFWLICTLGGLLLIYLWGFTTHQAAWANHNLLLLNPLSLLLIVGGIAWLCGRTPGRWFDLLLWSNAAASLTALLTYWLPAYTQHNLPWIGLLLPNHLALAWTLHRRLTTATHHPK</sequence>
<dbReference type="EMBL" id="JAJKGN010000001">
    <property type="protein sequence ID" value="MDC6407465.1"/>
    <property type="molecule type" value="Genomic_DNA"/>
</dbReference>
<evidence type="ECO:0000256" key="2">
    <source>
        <dbReference type="SAM" id="SignalP"/>
    </source>
</evidence>
<dbReference type="Pfam" id="PF13387">
    <property type="entry name" value="Lnb_N"/>
    <property type="match status" value="1"/>
</dbReference>
<dbReference type="InterPro" id="IPR057436">
    <property type="entry name" value="5TMH_Lnb"/>
</dbReference>
<keyword evidence="1" id="KW-0472">Membrane</keyword>
<keyword evidence="1" id="KW-0812">Transmembrane</keyword>
<accession>A0AAW6HRR4</accession>
<feature type="chain" id="PRO_5043577326" evidence="2">
    <location>
        <begin position="33"/>
        <end position="409"/>
    </location>
</feature>
<gene>
    <name evidence="5" type="ORF">LOK82_01715</name>
</gene>
<feature type="transmembrane region" description="Helical" evidence="1">
    <location>
        <begin position="265"/>
        <end position="282"/>
    </location>
</feature>
<feature type="transmembrane region" description="Helical" evidence="1">
    <location>
        <begin position="289"/>
        <end position="313"/>
    </location>
</feature>
<name>A0AAW6HRR4_XYLFS</name>
<proteinExistence type="predicted"/>
<evidence type="ECO:0000313" key="5">
    <source>
        <dbReference type="EMBL" id="MDC6407465.1"/>
    </source>
</evidence>